<dbReference type="InterPro" id="IPR036736">
    <property type="entry name" value="ACP-like_sf"/>
</dbReference>
<dbReference type="InterPro" id="IPR020806">
    <property type="entry name" value="PKS_PP-bd"/>
</dbReference>
<dbReference type="PROSITE" id="PS00012">
    <property type="entry name" value="PHOSPHOPANTETHEINE"/>
    <property type="match status" value="1"/>
</dbReference>
<dbReference type="PANTHER" id="PTHR45527:SF1">
    <property type="entry name" value="FATTY ACID SYNTHASE"/>
    <property type="match status" value="1"/>
</dbReference>
<dbReference type="InterPro" id="IPR006162">
    <property type="entry name" value="Ppantetheine_attach_site"/>
</dbReference>
<dbReference type="Pfam" id="PF00501">
    <property type="entry name" value="AMP-binding"/>
    <property type="match status" value="1"/>
</dbReference>
<sequence>GFAGLDQVAYVMFTSGSTGVPKGVSISQRNVLALVDDGCWRGGRHSRVLMHSPHSFDAVTYEMWVPLLAGGTVVLFEDGLLDLAGLERVLVGRGVTGLYLTKALFDVAVAEIPGALGCVSEVWTGGEEASVGSVNRAAVVCPGLSVVNVWGPTETTVFATFQVTGGGVPFVDSVPVGVPMDGTRVYVLDGGLGLVPVGVVGELYVGGDRLARGYHRRSGVTASRFVPDPFGGVGERMYRTGDLVRWGASGVLEFVGRVDGQVKVRGFRVELGEVEAHLVAFPGVARAVVVVREDSPGDKRLVGYVVPSGGVVGGFDWVALRGFLSGRLPGFMVPSAFVELAELPLTAHRKVDRRALPAPVVGSGSSAGAGSVVEELLGGLFAQVLGSSVVPGVDEDFFGLGGHSLSAMRLVNRVRGVFGVEVAIRDLFDRPTIQALA</sequence>
<dbReference type="EMBL" id="JAAFYZ010000485">
    <property type="protein sequence ID" value="MBS2554746.1"/>
    <property type="molecule type" value="Genomic_DNA"/>
</dbReference>
<dbReference type="PROSITE" id="PS50075">
    <property type="entry name" value="CARRIER"/>
    <property type="match status" value="1"/>
</dbReference>
<feature type="non-terminal residue" evidence="4">
    <location>
        <position position="1"/>
    </location>
</feature>
<accession>A0ABS5L8S8</accession>
<protein>
    <submittedName>
        <fullName evidence="4">Non-ribosomal peptide synthetase</fullName>
    </submittedName>
</protein>
<dbReference type="Gene3D" id="3.40.50.980">
    <property type="match status" value="2"/>
</dbReference>
<evidence type="ECO:0000259" key="3">
    <source>
        <dbReference type="PROSITE" id="PS50075"/>
    </source>
</evidence>
<feature type="domain" description="Carrier" evidence="3">
    <location>
        <begin position="368"/>
        <end position="437"/>
    </location>
</feature>
<dbReference type="Pfam" id="PF13193">
    <property type="entry name" value="AMP-binding_C"/>
    <property type="match status" value="1"/>
</dbReference>
<dbReference type="Proteomes" id="UP000730482">
    <property type="component" value="Unassembled WGS sequence"/>
</dbReference>
<name>A0ABS5L8S8_9ACTN</name>
<proteinExistence type="predicted"/>
<dbReference type="Pfam" id="PF00550">
    <property type="entry name" value="PP-binding"/>
    <property type="match status" value="1"/>
</dbReference>
<dbReference type="InterPro" id="IPR025110">
    <property type="entry name" value="AMP-bd_C"/>
</dbReference>
<keyword evidence="1" id="KW-0596">Phosphopantetheine</keyword>
<dbReference type="PROSITE" id="PS00455">
    <property type="entry name" value="AMP_BINDING"/>
    <property type="match status" value="1"/>
</dbReference>
<dbReference type="Gene3D" id="2.30.38.10">
    <property type="entry name" value="Luciferase, Domain 3"/>
    <property type="match status" value="1"/>
</dbReference>
<keyword evidence="5" id="KW-1185">Reference proteome</keyword>
<evidence type="ECO:0000313" key="4">
    <source>
        <dbReference type="EMBL" id="MBS2554746.1"/>
    </source>
</evidence>
<organism evidence="4 5">
    <name type="scientific">Catenulispora pinistramenti</name>
    <dbReference type="NCBI Taxonomy" id="2705254"/>
    <lineage>
        <taxon>Bacteria</taxon>
        <taxon>Bacillati</taxon>
        <taxon>Actinomycetota</taxon>
        <taxon>Actinomycetes</taxon>
        <taxon>Catenulisporales</taxon>
        <taxon>Catenulisporaceae</taxon>
        <taxon>Catenulispora</taxon>
    </lineage>
</organism>
<dbReference type="InterPro" id="IPR029058">
    <property type="entry name" value="AB_hydrolase_fold"/>
</dbReference>
<gene>
    <name evidence="4" type="ORF">KGQ19_48635</name>
</gene>
<dbReference type="RefSeq" id="WP_212022440.1">
    <property type="nucleotide sequence ID" value="NZ_JAAFYZ010000485.1"/>
</dbReference>
<dbReference type="Gene3D" id="3.40.50.1820">
    <property type="entry name" value="alpha/beta hydrolase"/>
    <property type="match status" value="1"/>
</dbReference>
<dbReference type="InterPro" id="IPR045851">
    <property type="entry name" value="AMP-bd_C_sf"/>
</dbReference>
<dbReference type="Gene3D" id="3.30.300.30">
    <property type="match status" value="1"/>
</dbReference>
<dbReference type="SMART" id="SM00823">
    <property type="entry name" value="PKS_PP"/>
    <property type="match status" value="1"/>
</dbReference>
<dbReference type="InterPro" id="IPR009081">
    <property type="entry name" value="PP-bd_ACP"/>
</dbReference>
<keyword evidence="2" id="KW-0597">Phosphoprotein</keyword>
<evidence type="ECO:0000256" key="1">
    <source>
        <dbReference type="ARBA" id="ARBA00022450"/>
    </source>
</evidence>
<feature type="non-terminal residue" evidence="4">
    <location>
        <position position="437"/>
    </location>
</feature>
<dbReference type="SUPFAM" id="SSF47336">
    <property type="entry name" value="ACP-like"/>
    <property type="match status" value="1"/>
</dbReference>
<dbReference type="SUPFAM" id="SSF56801">
    <property type="entry name" value="Acetyl-CoA synthetase-like"/>
    <property type="match status" value="1"/>
</dbReference>
<dbReference type="InterPro" id="IPR000873">
    <property type="entry name" value="AMP-dep_synth/lig_dom"/>
</dbReference>
<evidence type="ECO:0000313" key="5">
    <source>
        <dbReference type="Proteomes" id="UP000730482"/>
    </source>
</evidence>
<comment type="caution">
    <text evidence="4">The sequence shown here is derived from an EMBL/GenBank/DDBJ whole genome shotgun (WGS) entry which is preliminary data.</text>
</comment>
<dbReference type="PANTHER" id="PTHR45527">
    <property type="entry name" value="NONRIBOSOMAL PEPTIDE SYNTHETASE"/>
    <property type="match status" value="1"/>
</dbReference>
<evidence type="ECO:0000256" key="2">
    <source>
        <dbReference type="ARBA" id="ARBA00022553"/>
    </source>
</evidence>
<reference evidence="4 5" key="1">
    <citation type="submission" date="2020-02" db="EMBL/GenBank/DDBJ databases">
        <title>Acidophilic actinobacteria isolated from forest soil.</title>
        <authorList>
            <person name="Golinska P."/>
        </authorList>
    </citation>
    <scope>NUCLEOTIDE SEQUENCE [LARGE SCALE GENOMIC DNA]</scope>
    <source>
        <strain evidence="4 5">NL8</strain>
    </source>
</reference>
<dbReference type="InterPro" id="IPR020845">
    <property type="entry name" value="AMP-binding_CS"/>
</dbReference>